<dbReference type="GO" id="GO:0005524">
    <property type="term" value="F:ATP binding"/>
    <property type="evidence" value="ECO:0007669"/>
    <property type="project" value="UniProtKB-UniRule"/>
</dbReference>
<comment type="caution">
    <text evidence="14">The sequence shown here is derived from an EMBL/GenBank/DDBJ whole genome shotgun (WGS) entry which is preliminary data.</text>
</comment>
<keyword evidence="5 11" id="KW-0067">ATP-binding</keyword>
<evidence type="ECO:0000313" key="15">
    <source>
        <dbReference type="Proteomes" id="UP000050501"/>
    </source>
</evidence>
<evidence type="ECO:0000256" key="8">
    <source>
        <dbReference type="ARBA" id="ARBA00034617"/>
    </source>
</evidence>
<dbReference type="PANTHER" id="PTHR11070">
    <property type="entry name" value="UVRD / RECB / PCRA DNA HELICASE FAMILY MEMBER"/>
    <property type="match status" value="1"/>
</dbReference>
<keyword evidence="4 11" id="KW-0347">Helicase</keyword>
<feature type="domain" description="UvrD-like helicase C-terminal" evidence="13">
    <location>
        <begin position="317"/>
        <end position="628"/>
    </location>
</feature>
<evidence type="ECO:0000256" key="7">
    <source>
        <dbReference type="ARBA" id="ARBA00023235"/>
    </source>
</evidence>
<evidence type="ECO:0000256" key="1">
    <source>
        <dbReference type="ARBA" id="ARBA00009922"/>
    </source>
</evidence>
<dbReference type="STRING" id="229921.ADN01_12565"/>
<dbReference type="EMBL" id="LGCM01000043">
    <property type="protein sequence ID" value="KPL80093.1"/>
    <property type="molecule type" value="Genomic_DNA"/>
</dbReference>
<dbReference type="Gene3D" id="1.10.486.10">
    <property type="entry name" value="PCRA, domain 4"/>
    <property type="match status" value="1"/>
</dbReference>
<feature type="binding site" evidence="11">
    <location>
        <begin position="23"/>
        <end position="30"/>
    </location>
    <ligand>
        <name>ATP</name>
        <dbReference type="ChEBI" id="CHEBI:30616"/>
    </ligand>
</feature>
<dbReference type="InterPro" id="IPR013986">
    <property type="entry name" value="DExx_box_DNA_helicase_dom_sf"/>
</dbReference>
<dbReference type="Gene3D" id="1.10.10.160">
    <property type="match status" value="1"/>
</dbReference>
<accession>A0A0P6Y4N8</accession>
<sequence>MFNPRPSQVEVLNYESGWMGVSAVPGSGKTHTLSSLAARLIAEDRLAEEQEILIVTLVNSAVDNFSSRIASFLRGVNLIPGMGYRVRTLHGLAYDIIRERPDLVGLGTQFGVIEERERSRLLMSSANAWIRANIELIQSLTRAETDASTPRFKQEERWNKLVVEVGSAWIRKAKDLQLSPAQIEEALSALPERPWVVDLGCKMYADFERALRMRGELDFDDLIQLALEAIQRDPEFLARLRHRWPYILEDEAQDSSRLQEEILRLLSGPNGNWVRVGDPNQAIYETFTTANPQYLRNFLRDPHVRALTLPNSGRSARRILDLANHLIEWTLEEHPVPELREALAPPYIFPTPPGDPQPNPPDTPNNIYISRKRTSDEELTGIQNNVQKWLADHPHQTVAVLFTSNSRAFEFFQNLVQADIPCVELLQSSAATRDTAVLLHHILTFLVEPTNIKKLVSLYTAWGKFLDQQAELNQNLPVPPEIRQAAAKALAACNRPERYIQPAAFDDWLHDQEPHLPPPVLTDLALFRERLAHWAQAVSLPVDQLVLTLAQDLFSDPAELALTHKIAQALQAQGRFNPEWDLRDYAAFLQNIAMQRQKFLGLSEQDTGFDPDQYPGKVLVTTYHKAKGLEWDRVYLTGVNNYDFPSAQSFDEYQSESYFTEPRLNWVAEALQRLDAVAQNDLAALFMEEGPATQEARYSISGERLRLLYVGITRARRELLIFWNTGRRKNCLQALPLAALESYWRSQMEEDPHAPSA</sequence>
<evidence type="ECO:0000256" key="5">
    <source>
        <dbReference type="ARBA" id="ARBA00022840"/>
    </source>
</evidence>
<dbReference type="GO" id="GO:0016887">
    <property type="term" value="F:ATP hydrolysis activity"/>
    <property type="evidence" value="ECO:0007669"/>
    <property type="project" value="RHEA"/>
</dbReference>
<evidence type="ECO:0000313" key="14">
    <source>
        <dbReference type="EMBL" id="KPL80093.1"/>
    </source>
</evidence>
<comment type="catalytic activity">
    <reaction evidence="8">
        <text>Couples ATP hydrolysis with the unwinding of duplex DNA by translocating in the 3'-5' direction.</text>
        <dbReference type="EC" id="5.6.2.4"/>
    </reaction>
</comment>
<keyword evidence="2 11" id="KW-0547">Nucleotide-binding</keyword>
<dbReference type="InterPro" id="IPR014017">
    <property type="entry name" value="DNA_helicase_UvrD-like_C"/>
</dbReference>
<dbReference type="PATRIC" id="fig|229921.5.peg.1911"/>
<comment type="similarity">
    <text evidence="1">Belongs to the helicase family. UvrD subfamily.</text>
</comment>
<evidence type="ECO:0000259" key="12">
    <source>
        <dbReference type="PROSITE" id="PS51198"/>
    </source>
</evidence>
<dbReference type="AlphaFoldDB" id="A0A0P6Y4N8"/>
<keyword evidence="6" id="KW-0238">DNA-binding</keyword>
<dbReference type="GO" id="GO:0005829">
    <property type="term" value="C:cytosol"/>
    <property type="evidence" value="ECO:0007669"/>
    <property type="project" value="TreeGrafter"/>
</dbReference>
<organism evidence="14 15">
    <name type="scientific">Levilinea saccharolytica</name>
    <dbReference type="NCBI Taxonomy" id="229921"/>
    <lineage>
        <taxon>Bacteria</taxon>
        <taxon>Bacillati</taxon>
        <taxon>Chloroflexota</taxon>
        <taxon>Anaerolineae</taxon>
        <taxon>Anaerolineales</taxon>
        <taxon>Anaerolineaceae</taxon>
        <taxon>Levilinea</taxon>
    </lineage>
</organism>
<evidence type="ECO:0000256" key="10">
    <source>
        <dbReference type="ARBA" id="ARBA00048988"/>
    </source>
</evidence>
<evidence type="ECO:0000256" key="3">
    <source>
        <dbReference type="ARBA" id="ARBA00022801"/>
    </source>
</evidence>
<dbReference type="RefSeq" id="WP_062418128.1">
    <property type="nucleotide sequence ID" value="NZ_DF967974.1"/>
</dbReference>
<dbReference type="GO" id="GO:0033202">
    <property type="term" value="C:DNA helicase complex"/>
    <property type="evidence" value="ECO:0007669"/>
    <property type="project" value="TreeGrafter"/>
</dbReference>
<dbReference type="GO" id="GO:0000725">
    <property type="term" value="P:recombinational repair"/>
    <property type="evidence" value="ECO:0007669"/>
    <property type="project" value="TreeGrafter"/>
</dbReference>
<dbReference type="PANTHER" id="PTHR11070:SF2">
    <property type="entry name" value="ATP-DEPENDENT DNA HELICASE SRS2"/>
    <property type="match status" value="1"/>
</dbReference>
<dbReference type="CDD" id="cd17932">
    <property type="entry name" value="DEXQc_UvrD"/>
    <property type="match status" value="1"/>
</dbReference>
<evidence type="ECO:0000256" key="2">
    <source>
        <dbReference type="ARBA" id="ARBA00022741"/>
    </source>
</evidence>
<name>A0A0P6Y4N8_9CHLR</name>
<evidence type="ECO:0000259" key="13">
    <source>
        <dbReference type="PROSITE" id="PS51217"/>
    </source>
</evidence>
<keyword evidence="15" id="KW-1185">Reference proteome</keyword>
<dbReference type="OrthoDB" id="9765670at2"/>
<dbReference type="Pfam" id="PF00580">
    <property type="entry name" value="UvrD-helicase"/>
    <property type="match status" value="1"/>
</dbReference>
<evidence type="ECO:0000256" key="6">
    <source>
        <dbReference type="ARBA" id="ARBA00023125"/>
    </source>
</evidence>
<dbReference type="Proteomes" id="UP000050501">
    <property type="component" value="Unassembled WGS sequence"/>
</dbReference>
<gene>
    <name evidence="14" type="ORF">ADN01_12565</name>
</gene>
<dbReference type="Pfam" id="PF13361">
    <property type="entry name" value="UvrD_C"/>
    <property type="match status" value="1"/>
</dbReference>
<dbReference type="Gene3D" id="3.40.50.300">
    <property type="entry name" value="P-loop containing nucleotide triphosphate hydrolases"/>
    <property type="match status" value="2"/>
</dbReference>
<evidence type="ECO:0000256" key="9">
    <source>
        <dbReference type="ARBA" id="ARBA00034808"/>
    </source>
</evidence>
<keyword evidence="3 11" id="KW-0378">Hydrolase</keyword>
<dbReference type="GO" id="GO:0003677">
    <property type="term" value="F:DNA binding"/>
    <property type="evidence" value="ECO:0007669"/>
    <property type="project" value="UniProtKB-KW"/>
</dbReference>
<dbReference type="SUPFAM" id="SSF52540">
    <property type="entry name" value="P-loop containing nucleoside triphosphate hydrolases"/>
    <property type="match status" value="1"/>
</dbReference>
<proteinExistence type="inferred from homology"/>
<dbReference type="InterPro" id="IPR000212">
    <property type="entry name" value="DNA_helicase_UvrD/REP"/>
</dbReference>
<dbReference type="PROSITE" id="PS51217">
    <property type="entry name" value="UVRD_HELICASE_CTER"/>
    <property type="match status" value="1"/>
</dbReference>
<dbReference type="GO" id="GO:0043138">
    <property type="term" value="F:3'-5' DNA helicase activity"/>
    <property type="evidence" value="ECO:0007669"/>
    <property type="project" value="UniProtKB-EC"/>
</dbReference>
<dbReference type="InterPro" id="IPR027417">
    <property type="entry name" value="P-loop_NTPase"/>
</dbReference>
<dbReference type="InterPro" id="IPR014016">
    <property type="entry name" value="UvrD-like_ATP-bd"/>
</dbReference>
<dbReference type="EC" id="5.6.2.4" evidence="9"/>
<evidence type="ECO:0000256" key="4">
    <source>
        <dbReference type="ARBA" id="ARBA00022806"/>
    </source>
</evidence>
<dbReference type="PROSITE" id="PS51198">
    <property type="entry name" value="UVRD_HELICASE_ATP_BIND"/>
    <property type="match status" value="1"/>
</dbReference>
<comment type="catalytic activity">
    <reaction evidence="10">
        <text>ATP + H2O = ADP + phosphate + H(+)</text>
        <dbReference type="Rhea" id="RHEA:13065"/>
        <dbReference type="ChEBI" id="CHEBI:15377"/>
        <dbReference type="ChEBI" id="CHEBI:15378"/>
        <dbReference type="ChEBI" id="CHEBI:30616"/>
        <dbReference type="ChEBI" id="CHEBI:43474"/>
        <dbReference type="ChEBI" id="CHEBI:456216"/>
        <dbReference type="EC" id="5.6.2.4"/>
    </reaction>
</comment>
<keyword evidence="7" id="KW-0413">Isomerase</keyword>
<reference evidence="14 15" key="1">
    <citation type="submission" date="2015-07" db="EMBL/GenBank/DDBJ databases">
        <title>Genome sequence of Levilinea saccharolytica DSM 16555.</title>
        <authorList>
            <person name="Hemp J."/>
            <person name="Ward L.M."/>
            <person name="Pace L.A."/>
            <person name="Fischer W.W."/>
        </authorList>
    </citation>
    <scope>NUCLEOTIDE SEQUENCE [LARGE SCALE GENOMIC DNA]</scope>
    <source>
        <strain evidence="14 15">KIBI-1</strain>
    </source>
</reference>
<evidence type="ECO:0000256" key="11">
    <source>
        <dbReference type="PROSITE-ProRule" id="PRU00560"/>
    </source>
</evidence>
<protein>
    <recommendedName>
        <fullName evidence="9">DNA 3'-5' helicase</fullName>
        <ecNumber evidence="9">5.6.2.4</ecNumber>
    </recommendedName>
</protein>
<feature type="domain" description="UvrD-like helicase ATP-binding" evidence="12">
    <location>
        <begin position="2"/>
        <end position="316"/>
    </location>
</feature>